<keyword evidence="2" id="KW-0547">Nucleotide-binding</keyword>
<dbReference type="Pfam" id="PF13749">
    <property type="entry name" value="HATPase_c_4"/>
    <property type="match status" value="1"/>
</dbReference>
<evidence type="ECO:0000313" key="3">
    <source>
        <dbReference type="Proteomes" id="UP000658613"/>
    </source>
</evidence>
<dbReference type="Gene3D" id="3.30.565.60">
    <property type="match status" value="1"/>
</dbReference>
<accession>A0A931E011</accession>
<feature type="domain" description="Schlafen AlbA-2" evidence="1">
    <location>
        <begin position="22"/>
        <end position="136"/>
    </location>
</feature>
<dbReference type="EMBL" id="JADOUE010000001">
    <property type="protein sequence ID" value="MBG6121090.1"/>
    <property type="molecule type" value="Genomic_DNA"/>
</dbReference>
<keyword evidence="2" id="KW-0067">ATP-binding</keyword>
<comment type="caution">
    <text evidence="2">The sequence shown here is derived from an EMBL/GenBank/DDBJ whole genome shotgun (WGS) entry which is preliminary data.</text>
</comment>
<name>A0A931E011_9CORY</name>
<proteinExistence type="predicted"/>
<dbReference type="EC" id="3.6.4.12" evidence="2"/>
<dbReference type="PANTHER" id="PTHR30595:SF6">
    <property type="entry name" value="SCHLAFEN ALBA-2 DOMAIN-CONTAINING PROTEIN"/>
    <property type="match status" value="1"/>
</dbReference>
<dbReference type="Pfam" id="PF04326">
    <property type="entry name" value="SLFN_AlbA_2"/>
    <property type="match status" value="1"/>
</dbReference>
<organism evidence="2 3">
    <name type="scientific">Corynebacterium aquatimens</name>
    <dbReference type="NCBI Taxonomy" id="1190508"/>
    <lineage>
        <taxon>Bacteria</taxon>
        <taxon>Bacillati</taxon>
        <taxon>Actinomycetota</taxon>
        <taxon>Actinomycetes</taxon>
        <taxon>Mycobacteriales</taxon>
        <taxon>Corynebacteriaceae</taxon>
        <taxon>Corynebacterium</taxon>
    </lineage>
</organism>
<dbReference type="InterPro" id="IPR007421">
    <property type="entry name" value="Schlafen_AlbA_2_dom"/>
</dbReference>
<keyword evidence="2" id="KW-0347">Helicase</keyword>
<dbReference type="GO" id="GO:0016787">
    <property type="term" value="F:hydrolase activity"/>
    <property type="evidence" value="ECO:0007669"/>
    <property type="project" value="UniProtKB-KW"/>
</dbReference>
<dbReference type="RefSeq" id="WP_196823720.1">
    <property type="nucleotide sequence ID" value="NZ_CP046980.1"/>
</dbReference>
<dbReference type="InterPro" id="IPR038461">
    <property type="entry name" value="Schlafen_AlbA_2_dom_sf"/>
</dbReference>
<protein>
    <submittedName>
        <fullName evidence="2">ATP-dependent DNA helicase RecG</fullName>
        <ecNumber evidence="2">3.6.4.12</ecNumber>
    </submittedName>
</protein>
<reference evidence="2" key="1">
    <citation type="submission" date="2020-11" db="EMBL/GenBank/DDBJ databases">
        <title>Sequencing the genomes of 1000 actinobacteria strains.</title>
        <authorList>
            <person name="Klenk H.-P."/>
        </authorList>
    </citation>
    <scope>NUCLEOTIDE SEQUENCE</scope>
    <source>
        <strain evidence="2">DSM 45632</strain>
    </source>
</reference>
<dbReference type="PANTHER" id="PTHR30595">
    <property type="entry name" value="GLPR-RELATED TRANSCRIPTIONAL REPRESSOR"/>
    <property type="match status" value="1"/>
</dbReference>
<dbReference type="GO" id="GO:0003678">
    <property type="term" value="F:DNA helicase activity"/>
    <property type="evidence" value="ECO:0007669"/>
    <property type="project" value="UniProtKB-EC"/>
</dbReference>
<evidence type="ECO:0000259" key="1">
    <source>
        <dbReference type="Pfam" id="PF04326"/>
    </source>
</evidence>
<dbReference type="InterPro" id="IPR038475">
    <property type="entry name" value="RecG_C_sf"/>
</dbReference>
<gene>
    <name evidence="2" type="ORF">IW254_000059</name>
</gene>
<dbReference type="Gene3D" id="3.30.950.30">
    <property type="entry name" value="Schlafen, AAA domain"/>
    <property type="match status" value="1"/>
</dbReference>
<keyword evidence="3" id="KW-1185">Reference proteome</keyword>
<dbReference type="Gene3D" id="1.10.10.10">
    <property type="entry name" value="Winged helix-like DNA-binding domain superfamily/Winged helix DNA-binding domain"/>
    <property type="match status" value="1"/>
</dbReference>
<sequence length="570" mass="62022">MQPVNIPETVARLRESGNDTFNVEVKAAASAMPKDIDETLSAFANMPEGGLILLGLSEDDGAFRSTGVYDAKAAQSALGGKARERIVPAVQLGAVGTVKFEGQAVTYCVVPPQDPEHKPFKVGAHGPAFIRSADGDYLLHPNEEALLVSKRRHPNADRAPVEGATFDDLDPALVEMYLTRQRRDSRRLSTFTERDQLVHTNVIDPVTGAPTVAAMYAMGVHPQRFLPHLGVKVHQVSERDEAAGIRMRNKHQFSGPVPDLLDSTLEWVQERLSTAVVFTGGQGKDVPEIPVLAVREIVANALVHRDLSASSADKYVQVIRRDGKLVVSNPGGLWGITTRQLGTTAPIARNPVLYDMCSAITTADGNNVIEASATGIPATRRAMREAFLPEPFFQDRVIGFTAILTSSALISRHDAEWVSSLPGSVEFTVAQRHALVAMHNGVELTNAMYREEFPMDSVQARNELRQLVTYGLVETVGQGRGTTYRLITHRTPEAPAQNSPGYLSMEEKTKIIEGALEGHFAGLRKSEIIDRTGLSVGQVTPALKALRTAGRVELTNDAPTARGQRYRLRP</sequence>
<dbReference type="Proteomes" id="UP000658613">
    <property type="component" value="Unassembled WGS sequence"/>
</dbReference>
<keyword evidence="2" id="KW-0378">Hydrolase</keyword>
<dbReference type="InterPro" id="IPR036388">
    <property type="entry name" value="WH-like_DNA-bd_sf"/>
</dbReference>
<evidence type="ECO:0000313" key="2">
    <source>
        <dbReference type="EMBL" id="MBG6121090.1"/>
    </source>
</evidence>
<dbReference type="AlphaFoldDB" id="A0A931E011"/>